<protein>
    <submittedName>
        <fullName evidence="1">Uncharacterized protein</fullName>
    </submittedName>
</protein>
<sequence length="64" mass="7160">MSQIVGDRQPRSCTEQRTRTRTVMDAWMVMKTTDKTTVCVDPDDIDIGRLNGVSRYGAATACYS</sequence>
<reference evidence="2" key="2">
    <citation type="submission" date="2015-01" db="EMBL/GenBank/DDBJ databases">
        <title>Evolutionary Origins and Diversification of the Mycorrhizal Mutualists.</title>
        <authorList>
            <consortium name="DOE Joint Genome Institute"/>
            <consortium name="Mycorrhizal Genomics Consortium"/>
            <person name="Kohler A."/>
            <person name="Kuo A."/>
            <person name="Nagy L.G."/>
            <person name="Floudas D."/>
            <person name="Copeland A."/>
            <person name="Barry K.W."/>
            <person name="Cichocki N."/>
            <person name="Veneault-Fourrey C."/>
            <person name="LaButti K."/>
            <person name="Lindquist E.A."/>
            <person name="Lipzen A."/>
            <person name="Lundell T."/>
            <person name="Morin E."/>
            <person name="Murat C."/>
            <person name="Riley R."/>
            <person name="Ohm R."/>
            <person name="Sun H."/>
            <person name="Tunlid A."/>
            <person name="Henrissat B."/>
            <person name="Grigoriev I.V."/>
            <person name="Hibbett D.S."/>
            <person name="Martin F."/>
        </authorList>
    </citation>
    <scope>NUCLEOTIDE SEQUENCE [LARGE SCALE GENOMIC DNA]</scope>
    <source>
        <strain evidence="2">Marx 270</strain>
    </source>
</reference>
<dbReference type="AlphaFoldDB" id="A0A0C3J3S1"/>
<dbReference type="EMBL" id="KN831975">
    <property type="protein sequence ID" value="KIO03728.1"/>
    <property type="molecule type" value="Genomic_DNA"/>
</dbReference>
<dbReference type="InParanoid" id="A0A0C3J3S1"/>
<gene>
    <name evidence="1" type="ORF">M404DRAFT_27001</name>
</gene>
<proteinExistence type="predicted"/>
<dbReference type="Proteomes" id="UP000054217">
    <property type="component" value="Unassembled WGS sequence"/>
</dbReference>
<accession>A0A0C3J3S1</accession>
<keyword evidence="2" id="KW-1185">Reference proteome</keyword>
<name>A0A0C3J3S1_PISTI</name>
<organism evidence="1 2">
    <name type="scientific">Pisolithus tinctorius Marx 270</name>
    <dbReference type="NCBI Taxonomy" id="870435"/>
    <lineage>
        <taxon>Eukaryota</taxon>
        <taxon>Fungi</taxon>
        <taxon>Dikarya</taxon>
        <taxon>Basidiomycota</taxon>
        <taxon>Agaricomycotina</taxon>
        <taxon>Agaricomycetes</taxon>
        <taxon>Agaricomycetidae</taxon>
        <taxon>Boletales</taxon>
        <taxon>Sclerodermatineae</taxon>
        <taxon>Pisolithaceae</taxon>
        <taxon>Pisolithus</taxon>
    </lineage>
</organism>
<reference evidence="1 2" key="1">
    <citation type="submission" date="2014-04" db="EMBL/GenBank/DDBJ databases">
        <authorList>
            <consortium name="DOE Joint Genome Institute"/>
            <person name="Kuo A."/>
            <person name="Kohler A."/>
            <person name="Costa M.D."/>
            <person name="Nagy L.G."/>
            <person name="Floudas D."/>
            <person name="Copeland A."/>
            <person name="Barry K.W."/>
            <person name="Cichocki N."/>
            <person name="Veneault-Fourrey C."/>
            <person name="LaButti K."/>
            <person name="Lindquist E.A."/>
            <person name="Lipzen A."/>
            <person name="Lundell T."/>
            <person name="Morin E."/>
            <person name="Murat C."/>
            <person name="Sun H."/>
            <person name="Tunlid A."/>
            <person name="Henrissat B."/>
            <person name="Grigoriev I.V."/>
            <person name="Hibbett D.S."/>
            <person name="Martin F."/>
            <person name="Nordberg H.P."/>
            <person name="Cantor M.N."/>
            <person name="Hua S.X."/>
        </authorList>
    </citation>
    <scope>NUCLEOTIDE SEQUENCE [LARGE SCALE GENOMIC DNA]</scope>
    <source>
        <strain evidence="1 2">Marx 270</strain>
    </source>
</reference>
<evidence type="ECO:0000313" key="1">
    <source>
        <dbReference type="EMBL" id="KIO03728.1"/>
    </source>
</evidence>
<evidence type="ECO:0000313" key="2">
    <source>
        <dbReference type="Proteomes" id="UP000054217"/>
    </source>
</evidence>
<dbReference type="HOGENOM" id="CLU_2868615_0_0_1"/>